<feature type="domain" description="Tyrosine-protein phosphatase" evidence="9">
    <location>
        <begin position="27"/>
        <end position="287"/>
    </location>
</feature>
<keyword evidence="12" id="KW-1185">Reference proteome</keyword>
<organism evidence="11 12">
    <name type="scientific">Dimorphilus gyrociliatus</name>
    <dbReference type="NCBI Taxonomy" id="2664684"/>
    <lineage>
        <taxon>Eukaryota</taxon>
        <taxon>Metazoa</taxon>
        <taxon>Spiralia</taxon>
        <taxon>Lophotrochozoa</taxon>
        <taxon>Annelida</taxon>
        <taxon>Polychaeta</taxon>
        <taxon>Polychaeta incertae sedis</taxon>
        <taxon>Dinophilidae</taxon>
        <taxon>Dimorphilus</taxon>
    </lineage>
</organism>
<keyword evidence="4" id="KW-0597">Phosphoprotein</keyword>
<dbReference type="InterPro" id="IPR016130">
    <property type="entry name" value="Tyr_Pase_AS"/>
</dbReference>
<reference evidence="11 12" key="1">
    <citation type="submission" date="2020-08" db="EMBL/GenBank/DDBJ databases">
        <authorList>
            <person name="Hejnol A."/>
        </authorList>
    </citation>
    <scope>NUCLEOTIDE SEQUENCE [LARGE SCALE GENOMIC DNA]</scope>
</reference>
<dbReference type="GO" id="GO:0005634">
    <property type="term" value="C:nucleus"/>
    <property type="evidence" value="ECO:0007669"/>
    <property type="project" value="TreeGrafter"/>
</dbReference>
<dbReference type="InterPro" id="IPR047170">
    <property type="entry name" value="PTN12/18/22"/>
</dbReference>
<evidence type="ECO:0000256" key="4">
    <source>
        <dbReference type="ARBA" id="ARBA00022553"/>
    </source>
</evidence>
<evidence type="ECO:0000256" key="3">
    <source>
        <dbReference type="ARBA" id="ARBA00022490"/>
    </source>
</evidence>
<dbReference type="Proteomes" id="UP000549394">
    <property type="component" value="Unassembled WGS sequence"/>
</dbReference>
<dbReference type="EC" id="3.1.3.48" evidence="2"/>
<protein>
    <recommendedName>
        <fullName evidence="2">protein-tyrosine-phosphatase</fullName>
        <ecNumber evidence="2">3.1.3.48</ecNumber>
    </recommendedName>
</protein>
<dbReference type="InterPro" id="IPR029021">
    <property type="entry name" value="Prot-tyrosine_phosphatase-like"/>
</dbReference>
<feature type="region of interest" description="Disordered" evidence="8">
    <location>
        <begin position="355"/>
        <end position="376"/>
    </location>
</feature>
<dbReference type="PROSITE" id="PS50055">
    <property type="entry name" value="TYR_PHOSPHATASE_PTP"/>
    <property type="match status" value="1"/>
</dbReference>
<accession>A0A7I8VQ41</accession>
<keyword evidence="6" id="KW-0904">Protein phosphatase</keyword>
<dbReference type="FunFam" id="3.90.190.10:FF:000045">
    <property type="entry name" value="Tyrosine-protein phosphatase non-receptor type 12"/>
    <property type="match status" value="1"/>
</dbReference>
<keyword evidence="5" id="KW-0378">Hydrolase</keyword>
<proteinExistence type="inferred from homology"/>
<dbReference type="PANTHER" id="PTHR45983:SF2">
    <property type="entry name" value="PROTEIN-TYROSINE-PHOSPHATASE"/>
    <property type="match status" value="1"/>
</dbReference>
<comment type="subcellular location">
    <subcellularLocation>
        <location evidence="1">Cytoplasm</location>
    </subcellularLocation>
</comment>
<feature type="domain" description="Tyrosine specific protein phosphatases" evidence="10">
    <location>
        <begin position="207"/>
        <end position="278"/>
    </location>
</feature>
<feature type="compositionally biased region" description="Polar residues" evidence="8">
    <location>
        <begin position="358"/>
        <end position="371"/>
    </location>
</feature>
<evidence type="ECO:0000259" key="9">
    <source>
        <dbReference type="PROSITE" id="PS50055"/>
    </source>
</evidence>
<dbReference type="SUPFAM" id="SSF52799">
    <property type="entry name" value="(Phosphotyrosine protein) phosphatases II"/>
    <property type="match status" value="1"/>
</dbReference>
<dbReference type="EMBL" id="CAJFCJ010000007">
    <property type="protein sequence ID" value="CAD5117865.1"/>
    <property type="molecule type" value="Genomic_DNA"/>
</dbReference>
<dbReference type="SMART" id="SM00194">
    <property type="entry name" value="PTPc"/>
    <property type="match status" value="1"/>
</dbReference>
<name>A0A7I8VQ41_9ANNE</name>
<dbReference type="InterPro" id="IPR000242">
    <property type="entry name" value="PTP_cat"/>
</dbReference>
<evidence type="ECO:0000259" key="10">
    <source>
        <dbReference type="PROSITE" id="PS50056"/>
    </source>
</evidence>
<dbReference type="OrthoDB" id="10253954at2759"/>
<dbReference type="GO" id="GO:0005737">
    <property type="term" value="C:cytoplasm"/>
    <property type="evidence" value="ECO:0007669"/>
    <property type="project" value="UniProtKB-SubCell"/>
</dbReference>
<evidence type="ECO:0000256" key="7">
    <source>
        <dbReference type="ARBA" id="ARBA00034734"/>
    </source>
</evidence>
<comment type="caution">
    <text evidence="11">The sequence shown here is derived from an EMBL/GenBank/DDBJ whole genome shotgun (WGS) entry which is preliminary data.</text>
</comment>
<gene>
    <name evidence="11" type="ORF">DGYR_LOCUS6346</name>
</gene>
<dbReference type="Pfam" id="PF00102">
    <property type="entry name" value="Y_phosphatase"/>
    <property type="match status" value="1"/>
</dbReference>
<evidence type="ECO:0000256" key="8">
    <source>
        <dbReference type="SAM" id="MobiDB-lite"/>
    </source>
</evidence>
<dbReference type="InterPro" id="IPR003595">
    <property type="entry name" value="Tyr_Pase_cat"/>
</dbReference>
<evidence type="ECO:0000256" key="1">
    <source>
        <dbReference type="ARBA" id="ARBA00004496"/>
    </source>
</evidence>
<dbReference type="AlphaFoldDB" id="A0A7I8VQ41"/>
<feature type="region of interest" description="Disordered" evidence="8">
    <location>
        <begin position="411"/>
        <end position="440"/>
    </location>
</feature>
<dbReference type="Gene3D" id="3.90.190.10">
    <property type="entry name" value="Protein tyrosine phosphatase superfamily"/>
    <property type="match status" value="1"/>
</dbReference>
<evidence type="ECO:0000313" key="12">
    <source>
        <dbReference type="Proteomes" id="UP000549394"/>
    </source>
</evidence>
<sequence>MTKLMKNLETSIAEFDRLLSDKDYKEIHQQFNLLKEFSVNLRKEKKVNVEAAKKPSNTKKNRYGDILPFDETRVILEDDGSGGDYINANWIKGTNDKRAYIATQGPIELTIPHFWRMLWQTNASTVIMACNFEENGKKKCADYWISGGLRIFGDQISVGVVSETEINSSFSYRKFKITNRKEERFIHHYHYTAWPDYGAPKNVEDCIELLELARKENKGIMVIHCSAGCGRTGAICALDYCWSLVEEEKVPQTINLYKIVENLRRQRQSMVQAVEQLIFLYSAVRELYHRQLKILKKKNRSSEVMKHIYENQDAVCEIFVGGKTDNSKPKPGFTKLAVRQNQEKEHSYVNIHLKDSPLNETPSAEETSESYTFGEGVKNENKRDDVIYEPVTCVQPKEDNVVSRVTPKKPNVKINENANNEEDIEKAHKKPKDKPERKKAVDLSRFAVSNKITNRLRRNKNPHSAIDSAADQCCLEPAEICCNGQSLSFPNKIDNVGGPRELPGKFENLGI</sequence>
<evidence type="ECO:0000256" key="6">
    <source>
        <dbReference type="ARBA" id="ARBA00022912"/>
    </source>
</evidence>
<comment type="similarity">
    <text evidence="7">Belongs to the protein-tyrosine phosphatase family. Non-receptor class 4 subfamily.</text>
</comment>
<dbReference type="SMART" id="SM00404">
    <property type="entry name" value="PTPc_motif"/>
    <property type="match status" value="1"/>
</dbReference>
<dbReference type="PROSITE" id="PS50056">
    <property type="entry name" value="TYR_PHOSPHATASE_2"/>
    <property type="match status" value="1"/>
</dbReference>
<dbReference type="PANTHER" id="PTHR45983">
    <property type="entry name" value="TYROSINE PHOSPHATSE N18, PUTATIVE-RELATED"/>
    <property type="match status" value="1"/>
</dbReference>
<dbReference type="InterPro" id="IPR000387">
    <property type="entry name" value="Tyr_Pase_dom"/>
</dbReference>
<keyword evidence="3" id="KW-0963">Cytoplasm</keyword>
<evidence type="ECO:0000313" key="11">
    <source>
        <dbReference type="EMBL" id="CAD5117865.1"/>
    </source>
</evidence>
<dbReference type="PROSITE" id="PS00383">
    <property type="entry name" value="TYR_PHOSPHATASE_1"/>
    <property type="match status" value="1"/>
</dbReference>
<evidence type="ECO:0000256" key="5">
    <source>
        <dbReference type="ARBA" id="ARBA00022801"/>
    </source>
</evidence>
<dbReference type="GO" id="GO:0004726">
    <property type="term" value="F:non-membrane spanning protein tyrosine phosphatase activity"/>
    <property type="evidence" value="ECO:0007669"/>
    <property type="project" value="InterPro"/>
</dbReference>
<dbReference type="PRINTS" id="PR00700">
    <property type="entry name" value="PRTYPHPHTASE"/>
</dbReference>
<evidence type="ECO:0000256" key="2">
    <source>
        <dbReference type="ARBA" id="ARBA00013064"/>
    </source>
</evidence>